<evidence type="ECO:0000256" key="4">
    <source>
        <dbReference type="ARBA" id="ARBA00022692"/>
    </source>
</evidence>
<dbReference type="PANTHER" id="PTHR42810">
    <property type="entry name" value="PURINE PERMEASE C1399.01C-RELATED"/>
    <property type="match status" value="1"/>
</dbReference>
<keyword evidence="9" id="KW-1185">Reference proteome</keyword>
<dbReference type="GO" id="GO:0042907">
    <property type="term" value="F:xanthine transmembrane transporter activity"/>
    <property type="evidence" value="ECO:0007669"/>
    <property type="project" value="TreeGrafter"/>
</dbReference>
<dbReference type="GO" id="GO:0005886">
    <property type="term" value="C:plasma membrane"/>
    <property type="evidence" value="ECO:0007669"/>
    <property type="project" value="TreeGrafter"/>
</dbReference>
<dbReference type="PANTHER" id="PTHR42810:SF2">
    <property type="entry name" value="PURINE PERMEASE C1399.01C-RELATED"/>
    <property type="match status" value="1"/>
</dbReference>
<dbReference type="InterPro" id="IPR006042">
    <property type="entry name" value="Xan_ur_permease"/>
</dbReference>
<feature type="transmembrane region" description="Helical" evidence="7">
    <location>
        <begin position="151"/>
        <end position="175"/>
    </location>
</feature>
<dbReference type="Pfam" id="PF00860">
    <property type="entry name" value="Xan_ur_permease"/>
    <property type="match status" value="1"/>
</dbReference>
<comment type="caution">
    <text evidence="8">The sequence shown here is derived from an EMBL/GenBank/DDBJ whole genome shotgun (WGS) entry which is preliminary data.</text>
</comment>
<feature type="transmembrane region" description="Helical" evidence="7">
    <location>
        <begin position="230"/>
        <end position="248"/>
    </location>
</feature>
<evidence type="ECO:0000256" key="6">
    <source>
        <dbReference type="ARBA" id="ARBA00023136"/>
    </source>
</evidence>
<reference evidence="8 9" key="1">
    <citation type="submission" date="2017-04" db="EMBL/GenBank/DDBJ databases">
        <title>Draft genome sequence of Tuber borchii Vittad., a whitish edible truffle.</title>
        <authorList>
            <consortium name="DOE Joint Genome Institute"/>
            <person name="Murat C."/>
            <person name="Kuo A."/>
            <person name="Barry K.W."/>
            <person name="Clum A."/>
            <person name="Dockter R.B."/>
            <person name="Fauchery L."/>
            <person name="Iotti M."/>
            <person name="Kohler A."/>
            <person name="Labutti K."/>
            <person name="Lindquist E.A."/>
            <person name="Lipzen A."/>
            <person name="Ohm R.A."/>
            <person name="Wang M."/>
            <person name="Grigoriev I.V."/>
            <person name="Zambonelli A."/>
            <person name="Martin F.M."/>
        </authorList>
    </citation>
    <scope>NUCLEOTIDE SEQUENCE [LARGE SCALE GENOMIC DNA]</scope>
    <source>
        <strain evidence="8 9">Tbo3840</strain>
    </source>
</reference>
<feature type="transmembrane region" description="Helical" evidence="7">
    <location>
        <begin position="357"/>
        <end position="378"/>
    </location>
</feature>
<proteinExistence type="inferred from homology"/>
<dbReference type="Proteomes" id="UP000244722">
    <property type="component" value="Unassembled WGS sequence"/>
</dbReference>
<keyword evidence="5 7" id="KW-1133">Transmembrane helix</keyword>
<name>A0A2T6ZBA8_TUBBO</name>
<organism evidence="8 9">
    <name type="scientific">Tuber borchii</name>
    <name type="common">White truffle</name>
    <dbReference type="NCBI Taxonomy" id="42251"/>
    <lineage>
        <taxon>Eukaryota</taxon>
        <taxon>Fungi</taxon>
        <taxon>Dikarya</taxon>
        <taxon>Ascomycota</taxon>
        <taxon>Pezizomycotina</taxon>
        <taxon>Pezizomycetes</taxon>
        <taxon>Pezizales</taxon>
        <taxon>Tuberaceae</taxon>
        <taxon>Tuber</taxon>
    </lineage>
</organism>
<dbReference type="GO" id="GO:0000324">
    <property type="term" value="C:fungal-type vacuole"/>
    <property type="evidence" value="ECO:0007669"/>
    <property type="project" value="TreeGrafter"/>
</dbReference>
<dbReference type="AlphaFoldDB" id="A0A2T6ZBA8"/>
<keyword evidence="6 7" id="KW-0472">Membrane</keyword>
<sequence>MAVVEAPGDFANSPVASYVPTEKSVESGGFIAAWEEIKFMFTTREGLVGNYDYAWLLTPDIPPFNRKYKDRVKPFYGIDEKIPLLLTLLLGLQHALAMMGGVVTPPLLIAGASGANLDADTVSYLVSVSLILSGIFSFFQIMRFKVFNTGFYIGTGMISVVGEAFAVVPIAQAYFSRQYQDGRCSSVNGVKQPCPDAYGSFIGTIAVVMLFQILISLIRPRTLMKIFPNLVTGMVLLCIGGGLVASGVKNWAGGSGPCMARPSTGFFKLCPNIKAPEPRPWGDPSFIGLGFAVYVTILVVELFGAPLIRNCSVAVGLLVGAVISAATGFIDTSSIDSAPSGTFIWVKTFPLSVDGSLVLPLLACCVTTLVTCLGDVIATAEVSGIDIEGTSSDLDTRVQGGLTADGIWSVLSALGTSTPIVCFAQNNGVIALTGCASRRAGYACCFFMLLAGIASKFGASIAALPPSVIGGMTTFLFTTVVVSGLRILSTVAWNRRNRFIVTAALTLGLADLVVPDWLAVLLPTGKGGSLQGFYDGITVVVKTAYCLVAIVGVLLNWILPEENVGGGGLLGGETGNRDVTVTESGRKVD</sequence>
<protein>
    <submittedName>
        <fullName evidence="8">Permease family-domain-containing protein</fullName>
    </submittedName>
</protein>
<evidence type="ECO:0000256" key="5">
    <source>
        <dbReference type="ARBA" id="ARBA00022989"/>
    </source>
</evidence>
<feature type="transmembrane region" description="Helical" evidence="7">
    <location>
        <begin position="500"/>
        <end position="519"/>
    </location>
</feature>
<evidence type="ECO:0000256" key="2">
    <source>
        <dbReference type="ARBA" id="ARBA00008821"/>
    </source>
</evidence>
<feature type="transmembrane region" description="Helical" evidence="7">
    <location>
        <begin position="311"/>
        <end position="330"/>
    </location>
</feature>
<dbReference type="STRING" id="42251.A0A2T6ZBA8"/>
<dbReference type="NCBIfam" id="TIGR00801">
    <property type="entry name" value="ncs2"/>
    <property type="match status" value="1"/>
</dbReference>
<dbReference type="OrthoDB" id="1641903at2759"/>
<evidence type="ECO:0000313" key="9">
    <source>
        <dbReference type="Proteomes" id="UP000244722"/>
    </source>
</evidence>
<feature type="transmembrane region" description="Helical" evidence="7">
    <location>
        <begin position="82"/>
        <end position="102"/>
    </location>
</feature>
<feature type="transmembrane region" description="Helical" evidence="7">
    <location>
        <begin position="440"/>
        <end position="462"/>
    </location>
</feature>
<dbReference type="InterPro" id="IPR006043">
    <property type="entry name" value="NCS2"/>
</dbReference>
<feature type="transmembrane region" description="Helical" evidence="7">
    <location>
        <begin position="468"/>
        <end position="488"/>
    </location>
</feature>
<evidence type="ECO:0000313" key="8">
    <source>
        <dbReference type="EMBL" id="PUU72763.1"/>
    </source>
</evidence>
<comment type="similarity">
    <text evidence="2">Belongs to the nucleobase:cation symporter-2 (NCS2) (TC 2.A.40) family.</text>
</comment>
<gene>
    <name evidence="8" type="ORF">B9Z19DRAFT_1136751</name>
</gene>
<feature type="transmembrane region" description="Helical" evidence="7">
    <location>
        <begin position="197"/>
        <end position="218"/>
    </location>
</feature>
<feature type="transmembrane region" description="Helical" evidence="7">
    <location>
        <begin position="539"/>
        <end position="559"/>
    </location>
</feature>
<evidence type="ECO:0000256" key="7">
    <source>
        <dbReference type="SAM" id="Phobius"/>
    </source>
</evidence>
<evidence type="ECO:0000256" key="1">
    <source>
        <dbReference type="ARBA" id="ARBA00004141"/>
    </source>
</evidence>
<keyword evidence="4 7" id="KW-0812">Transmembrane</keyword>
<evidence type="ECO:0000256" key="3">
    <source>
        <dbReference type="ARBA" id="ARBA00022448"/>
    </source>
</evidence>
<feature type="transmembrane region" description="Helical" evidence="7">
    <location>
        <begin position="122"/>
        <end position="139"/>
    </location>
</feature>
<feature type="transmembrane region" description="Helical" evidence="7">
    <location>
        <begin position="286"/>
        <end position="304"/>
    </location>
</feature>
<comment type="subcellular location">
    <subcellularLocation>
        <location evidence="1">Membrane</location>
        <topology evidence="1">Multi-pass membrane protein</topology>
    </subcellularLocation>
</comment>
<dbReference type="EMBL" id="NESQ01000468">
    <property type="protein sequence ID" value="PUU72763.1"/>
    <property type="molecule type" value="Genomic_DNA"/>
</dbReference>
<keyword evidence="3" id="KW-0813">Transport</keyword>
<accession>A0A2T6ZBA8</accession>